<dbReference type="FunFam" id="3.30.470.20:FF:000007">
    <property type="entry name" value="Carbamoyl-phosphate synthase large chain"/>
    <property type="match status" value="1"/>
</dbReference>
<comment type="catalytic activity">
    <reaction evidence="16">
        <text>hydrogencarbonate + L-glutamine + 2 ATP + H2O = carbamoyl phosphate + L-glutamate + 2 ADP + phosphate + 2 H(+)</text>
        <dbReference type="Rhea" id="RHEA:18633"/>
        <dbReference type="ChEBI" id="CHEBI:15377"/>
        <dbReference type="ChEBI" id="CHEBI:15378"/>
        <dbReference type="ChEBI" id="CHEBI:17544"/>
        <dbReference type="ChEBI" id="CHEBI:29985"/>
        <dbReference type="ChEBI" id="CHEBI:30616"/>
        <dbReference type="ChEBI" id="CHEBI:43474"/>
        <dbReference type="ChEBI" id="CHEBI:58228"/>
        <dbReference type="ChEBI" id="CHEBI:58359"/>
        <dbReference type="ChEBI" id="CHEBI:456216"/>
        <dbReference type="EC" id="6.3.5.5"/>
    </reaction>
</comment>
<feature type="domain" description="ATP-grasp" evidence="20">
    <location>
        <begin position="138"/>
        <end position="333"/>
    </location>
</feature>
<dbReference type="Pfam" id="PF25596">
    <property type="entry name" value="CPSase_L_D1"/>
    <property type="match status" value="2"/>
</dbReference>
<dbReference type="NCBIfam" id="NF003671">
    <property type="entry name" value="PRK05294.1"/>
    <property type="match status" value="1"/>
</dbReference>
<dbReference type="Proteomes" id="UP000501128">
    <property type="component" value="Chromosome"/>
</dbReference>
<comment type="pathway">
    <text evidence="3">Amino-acid biosynthesis; L-arginine biosynthesis; carbamoyl phosphate from bicarbonate: step 1/1.</text>
</comment>
<dbReference type="SUPFAM" id="SSF52440">
    <property type="entry name" value="PreATP-grasp domain"/>
    <property type="match status" value="2"/>
</dbReference>
<dbReference type="PROSITE" id="PS00866">
    <property type="entry name" value="CPSASE_1"/>
    <property type="match status" value="1"/>
</dbReference>
<dbReference type="PROSITE" id="PS00867">
    <property type="entry name" value="CPSASE_2"/>
    <property type="match status" value="2"/>
</dbReference>
<dbReference type="Gene3D" id="3.30.470.20">
    <property type="entry name" value="ATP-grasp fold, B domain"/>
    <property type="match status" value="2"/>
</dbReference>
<dbReference type="PRINTS" id="PR00098">
    <property type="entry name" value="CPSASE"/>
</dbReference>
<dbReference type="Pfam" id="PF02787">
    <property type="entry name" value="CPSase_L_D3"/>
    <property type="match status" value="1"/>
</dbReference>
<dbReference type="EC" id="6.3.5.5" evidence="21"/>
<evidence type="ECO:0000256" key="10">
    <source>
        <dbReference type="ARBA" id="ARBA00022741"/>
    </source>
</evidence>
<evidence type="ECO:0000259" key="20">
    <source>
        <dbReference type="PROSITE" id="PS50975"/>
    </source>
</evidence>
<sequence length="958" mass="107060">MPKNTNIRSVLIIGSGPIVIGQACEFDYAGSQAARSIRDEGIEVSLINSNPATIMTDPINADYVYLKPLEKKSIVEILEKHREMGRPIDAVLPTMGGQTALNLAIDCDKAGIWTKYDVKIIGVDIKAIETTEDREKFRLLMLELGAGVCKGRTARSFLEGKEIAQEIGFPLVIRPSFTLGGTGGGFVNTPEEFDKALTNGLHASPVHEVLVEQSVMGWKEYELELLRDNNGNFVIICSIENFDPMGIHTGDSITVAPAMTLPDTLYQKMRDLSIRVMAGIGQFAGGCNIQFSVNPQTDDIIVIEVNPRVSRSSALASKATGYPIAKIAAKMAVGYNLDELMNPITGTTSAFFEPAIDYVIVKVPRWNFDKFPGADRSLGLQMKSVGEAMGIGRNFQEALQKACQSLEIRRNGLGADGRELTDVAALKQSLAHPSWNRLFHIYDAFKAGMSFRTIQQLTRIDPWFLHQIEELILLEREMEKYDLDDLPPELLRTAKQKGYADRQLAHLLQVRESKIYQYRQQHNIRRVFKCVDTCAAEFEARTPYYYSTFNNQLPITQDRPEPVSDLPGNESVRSNRKKIVVLGSGPNRIGQGIEFDYSCVHGVLAAKEAGYETIMINCNPETVSTDPDIADKLYFEPVFWEHVHAIIMHEQPEGVIVQLGGQTALKMAEKLTRYGIKIIGTSWEALDLAEDRGLFSGMLQKLDIPYPKFGTVRESEGAIELSRELGFPLLVRPSYVLGGQNMKIVINENELEQHVMKILQDIPDNNILLDHFLENAIEAEADAICDGEDVYIIGIMEHIEPAGIHSGDSYAVLPPFDLSENVIQQIEAHTKKIAVALKTVGLINIQFAIKDEVVYIIEANPRASRTVPFICKAYQEPYVNYATKVMLGDKKVKDFDFKPTKRGYAIKIPVFSFSKFPNVNKELGPEMKSTGEGIYFIDDLTDDFFQKVYAERNLYLSR</sequence>
<keyword evidence="13" id="KW-0665">Pyrimidine biosynthesis</keyword>
<dbReference type="FunFam" id="3.40.50.20:FF:000001">
    <property type="entry name" value="Carbamoyl-phosphate synthase large chain"/>
    <property type="match status" value="2"/>
</dbReference>
<keyword evidence="11 19" id="KW-0067">ATP-binding</keyword>
<evidence type="ECO:0000256" key="5">
    <source>
        <dbReference type="ARBA" id="ARBA00022571"/>
    </source>
</evidence>
<evidence type="ECO:0000256" key="1">
    <source>
        <dbReference type="ARBA" id="ARBA00001936"/>
    </source>
</evidence>
<dbReference type="InterPro" id="IPR016185">
    <property type="entry name" value="PreATP-grasp_dom_sf"/>
</dbReference>
<dbReference type="PANTHER" id="PTHR11405:SF53">
    <property type="entry name" value="CARBAMOYL-PHOSPHATE SYNTHASE [AMMONIA], MITOCHONDRIAL"/>
    <property type="match status" value="1"/>
</dbReference>
<dbReference type="InterPro" id="IPR036897">
    <property type="entry name" value="CarbamoylP_synth_lsu_oligo_sf"/>
</dbReference>
<organism evidence="21 22">
    <name type="scientific">Spirosoma rhododendri</name>
    <dbReference type="NCBI Taxonomy" id="2728024"/>
    <lineage>
        <taxon>Bacteria</taxon>
        <taxon>Pseudomonadati</taxon>
        <taxon>Bacteroidota</taxon>
        <taxon>Cytophagia</taxon>
        <taxon>Cytophagales</taxon>
        <taxon>Cytophagaceae</taxon>
        <taxon>Spirosoma</taxon>
    </lineage>
</organism>
<dbReference type="GO" id="GO:0006526">
    <property type="term" value="P:L-arginine biosynthetic process"/>
    <property type="evidence" value="ECO:0007669"/>
    <property type="project" value="UniProtKB-KW"/>
</dbReference>
<protein>
    <submittedName>
        <fullName evidence="21">Carbamoyl-phosphate synthase large subunit</fullName>
        <ecNumber evidence="21">6.3.5.5</ecNumber>
    </submittedName>
</protein>
<evidence type="ECO:0000256" key="15">
    <source>
        <dbReference type="ARBA" id="ARBA00047359"/>
    </source>
</evidence>
<keyword evidence="9" id="KW-0677">Repeat</keyword>
<dbReference type="NCBIfam" id="NF009455">
    <property type="entry name" value="PRK12815.1"/>
    <property type="match status" value="1"/>
</dbReference>
<dbReference type="InterPro" id="IPR011761">
    <property type="entry name" value="ATP-grasp"/>
</dbReference>
<comment type="function">
    <text evidence="17">Large subunit of the glutamine-dependent carbamoyl phosphate synthetase (CPSase). CPSase catalyzes the formation of carbamoyl phosphate from the ammonia moiety of glutamine, carbonate, and phosphate donated by ATP, constituting the first step of 2 biosynthetic pathways, one leading to arginine and/or urea and the other to pyrimidine nucleotides. The large subunit (synthetase) binds the substrates ammonia (free or transferred from glutamine from the small subunit), hydrogencarbonate and ATP and carries out an ATP-coupled ligase reaction, activating hydrogencarbonate by forming carboxy phosphate which reacts with ammonia to form carbamoyl phosphate.</text>
</comment>
<dbReference type="Gene3D" id="3.30.1490.20">
    <property type="entry name" value="ATP-grasp fold, A domain"/>
    <property type="match status" value="1"/>
</dbReference>
<evidence type="ECO:0000256" key="9">
    <source>
        <dbReference type="ARBA" id="ARBA00022737"/>
    </source>
</evidence>
<dbReference type="InterPro" id="IPR005483">
    <property type="entry name" value="CPSase_dom"/>
</dbReference>
<dbReference type="Pfam" id="PF02786">
    <property type="entry name" value="CPSase_L_D2"/>
    <property type="match status" value="2"/>
</dbReference>
<dbReference type="SUPFAM" id="SSF48108">
    <property type="entry name" value="Carbamoyl phosphate synthetase, large subunit connection domain"/>
    <property type="match status" value="1"/>
</dbReference>
<proteinExistence type="inferred from homology"/>
<comment type="pathway">
    <text evidence="2">Pyrimidine metabolism; UMP biosynthesis via de novo pathway; (S)-dihydroorotate from bicarbonate: step 1/3.</text>
</comment>
<dbReference type="InterPro" id="IPR006275">
    <property type="entry name" value="CPSase_lsu"/>
</dbReference>
<dbReference type="FunFam" id="1.10.1030.10:FF:000002">
    <property type="entry name" value="Carbamoyl-phosphate synthase large chain"/>
    <property type="match status" value="1"/>
</dbReference>
<dbReference type="GO" id="GO:0004087">
    <property type="term" value="F:carbamoyl-phosphate synthase (ammonia) activity"/>
    <property type="evidence" value="ECO:0007669"/>
    <property type="project" value="UniProtKB-EC"/>
</dbReference>
<evidence type="ECO:0000313" key="22">
    <source>
        <dbReference type="Proteomes" id="UP000501128"/>
    </source>
</evidence>
<dbReference type="AlphaFoldDB" id="A0A7L5DI73"/>
<name>A0A7L5DI73_9BACT</name>
<feature type="domain" description="ATP-grasp" evidence="20">
    <location>
        <begin position="696"/>
        <end position="887"/>
    </location>
</feature>
<dbReference type="NCBIfam" id="TIGR01369">
    <property type="entry name" value="CPSaseII_lrg"/>
    <property type="match status" value="1"/>
</dbReference>
<comment type="similarity">
    <text evidence="4">Belongs to the CarB family.</text>
</comment>
<dbReference type="InterPro" id="IPR013815">
    <property type="entry name" value="ATP_grasp_subdomain_1"/>
</dbReference>
<dbReference type="Gene3D" id="1.10.1030.10">
    <property type="entry name" value="Carbamoyl-phosphate synthetase, large subunit oligomerisation domain"/>
    <property type="match status" value="1"/>
</dbReference>
<comment type="cofactor">
    <cofactor evidence="1">
        <name>Mn(2+)</name>
        <dbReference type="ChEBI" id="CHEBI:29035"/>
    </cofactor>
</comment>
<keyword evidence="10 19" id="KW-0547">Nucleotide-binding</keyword>
<dbReference type="InterPro" id="IPR058047">
    <property type="entry name" value="CPSase_preATP-grasp"/>
</dbReference>
<keyword evidence="12" id="KW-0460">Magnesium</keyword>
<dbReference type="KEGG" id="srho:HH216_06370"/>
<keyword evidence="8" id="KW-0479">Metal-binding</keyword>
<dbReference type="GO" id="GO:0046872">
    <property type="term" value="F:metal ion binding"/>
    <property type="evidence" value="ECO:0007669"/>
    <property type="project" value="UniProtKB-KW"/>
</dbReference>
<dbReference type="InterPro" id="IPR005480">
    <property type="entry name" value="CPSase_lsu_oligo"/>
</dbReference>
<keyword evidence="14" id="KW-0464">Manganese</keyword>
<dbReference type="GO" id="GO:0006541">
    <property type="term" value="P:glutamine metabolic process"/>
    <property type="evidence" value="ECO:0007669"/>
    <property type="project" value="TreeGrafter"/>
</dbReference>
<evidence type="ECO:0000256" key="13">
    <source>
        <dbReference type="ARBA" id="ARBA00022975"/>
    </source>
</evidence>
<dbReference type="GO" id="GO:0005737">
    <property type="term" value="C:cytoplasm"/>
    <property type="evidence" value="ECO:0007669"/>
    <property type="project" value="TreeGrafter"/>
</dbReference>
<evidence type="ECO:0000256" key="7">
    <source>
        <dbReference type="ARBA" id="ARBA00022605"/>
    </source>
</evidence>
<evidence type="ECO:0000256" key="19">
    <source>
        <dbReference type="PROSITE-ProRule" id="PRU00409"/>
    </source>
</evidence>
<evidence type="ECO:0000256" key="12">
    <source>
        <dbReference type="ARBA" id="ARBA00022842"/>
    </source>
</evidence>
<dbReference type="GO" id="GO:0004088">
    <property type="term" value="F:carbamoyl-phosphate synthase (glutamine-hydrolyzing) activity"/>
    <property type="evidence" value="ECO:0007669"/>
    <property type="project" value="UniProtKB-EC"/>
</dbReference>
<dbReference type="GO" id="GO:0006221">
    <property type="term" value="P:pyrimidine nucleotide biosynthetic process"/>
    <property type="evidence" value="ECO:0007669"/>
    <property type="project" value="UniProtKB-KW"/>
</dbReference>
<reference evidence="21 22" key="1">
    <citation type="submission" date="2020-04" db="EMBL/GenBank/DDBJ databases">
        <title>Genome sequencing of novel species.</title>
        <authorList>
            <person name="Heo J."/>
            <person name="Kim S.-J."/>
            <person name="Kim J.-S."/>
            <person name="Hong S.-B."/>
            <person name="Kwon S.-W."/>
        </authorList>
    </citation>
    <scope>NUCLEOTIDE SEQUENCE [LARGE SCALE GENOMIC DNA]</scope>
    <source>
        <strain evidence="21 22">CJU-R4</strain>
    </source>
</reference>
<dbReference type="FunFam" id="3.30.470.20:FF:000026">
    <property type="entry name" value="Carbamoyl-phosphate synthase large chain"/>
    <property type="match status" value="1"/>
</dbReference>
<accession>A0A7L5DI73</accession>
<keyword evidence="22" id="KW-1185">Reference proteome</keyword>
<evidence type="ECO:0000313" key="21">
    <source>
        <dbReference type="EMBL" id="QJD78084.1"/>
    </source>
</evidence>
<evidence type="ECO:0000256" key="4">
    <source>
        <dbReference type="ARBA" id="ARBA00009799"/>
    </source>
</evidence>
<evidence type="ECO:0000256" key="6">
    <source>
        <dbReference type="ARBA" id="ARBA00022598"/>
    </source>
</evidence>
<evidence type="ECO:0000256" key="17">
    <source>
        <dbReference type="ARBA" id="ARBA00057223"/>
    </source>
</evidence>
<dbReference type="PROSITE" id="PS50975">
    <property type="entry name" value="ATP_GRASP"/>
    <property type="match status" value="2"/>
</dbReference>
<keyword evidence="6 21" id="KW-0436">Ligase</keyword>
<comment type="catalytic activity">
    <reaction evidence="15">
        <text>hydrogencarbonate + NH4(+) + 2 ATP = carbamoyl phosphate + 2 ADP + phosphate + 2 H(+)</text>
        <dbReference type="Rhea" id="RHEA:18029"/>
        <dbReference type="ChEBI" id="CHEBI:15378"/>
        <dbReference type="ChEBI" id="CHEBI:17544"/>
        <dbReference type="ChEBI" id="CHEBI:28938"/>
        <dbReference type="ChEBI" id="CHEBI:30616"/>
        <dbReference type="ChEBI" id="CHEBI:43474"/>
        <dbReference type="ChEBI" id="CHEBI:58228"/>
        <dbReference type="ChEBI" id="CHEBI:456216"/>
        <dbReference type="EC" id="6.3.4.16"/>
    </reaction>
</comment>
<dbReference type="EMBL" id="CP051677">
    <property type="protein sequence ID" value="QJD78084.1"/>
    <property type="molecule type" value="Genomic_DNA"/>
</dbReference>
<evidence type="ECO:0000256" key="2">
    <source>
        <dbReference type="ARBA" id="ARBA00004812"/>
    </source>
</evidence>
<dbReference type="InterPro" id="IPR005479">
    <property type="entry name" value="CPAse_ATP-bd"/>
</dbReference>
<dbReference type="RefSeq" id="WP_169550028.1">
    <property type="nucleotide sequence ID" value="NZ_CP051677.1"/>
</dbReference>
<keyword evidence="5" id="KW-0055">Arginine biosynthesis</keyword>
<gene>
    <name evidence="21" type="primary">carB</name>
    <name evidence="21" type="ORF">HH216_06370</name>
</gene>
<evidence type="ECO:0000256" key="14">
    <source>
        <dbReference type="ARBA" id="ARBA00023211"/>
    </source>
</evidence>
<dbReference type="SUPFAM" id="SSF56059">
    <property type="entry name" value="Glutathione synthetase ATP-binding domain-like"/>
    <property type="match status" value="2"/>
</dbReference>
<evidence type="ECO:0000256" key="18">
    <source>
        <dbReference type="ARBA" id="ARBA00062056"/>
    </source>
</evidence>
<evidence type="ECO:0000256" key="3">
    <source>
        <dbReference type="ARBA" id="ARBA00005077"/>
    </source>
</evidence>
<dbReference type="PANTHER" id="PTHR11405">
    <property type="entry name" value="CARBAMOYLTRANSFERASE FAMILY MEMBER"/>
    <property type="match status" value="1"/>
</dbReference>
<dbReference type="GO" id="GO:0005524">
    <property type="term" value="F:ATP binding"/>
    <property type="evidence" value="ECO:0007669"/>
    <property type="project" value="UniProtKB-UniRule"/>
</dbReference>
<evidence type="ECO:0000256" key="11">
    <source>
        <dbReference type="ARBA" id="ARBA00022840"/>
    </source>
</evidence>
<evidence type="ECO:0000256" key="8">
    <source>
        <dbReference type="ARBA" id="ARBA00022723"/>
    </source>
</evidence>
<dbReference type="Gene3D" id="3.40.50.20">
    <property type="match status" value="2"/>
</dbReference>
<keyword evidence="7" id="KW-0028">Amino-acid biosynthesis</keyword>
<evidence type="ECO:0000256" key="16">
    <source>
        <dbReference type="ARBA" id="ARBA00048816"/>
    </source>
</evidence>
<comment type="subunit">
    <text evidence="18">Composed of two chains; the small (or glutamine) chain promotes the hydrolysis of glutamine to ammonia, which is used by the large (or ammonia) chain to synthesize carbamoyl phosphate. Tetramer of heterodimers (alpha,beta)4.</text>
</comment>
<dbReference type="PROSITE" id="PS51257">
    <property type="entry name" value="PROKAR_LIPOPROTEIN"/>
    <property type="match status" value="1"/>
</dbReference>
<dbReference type="SMART" id="SM01096">
    <property type="entry name" value="CPSase_L_D3"/>
    <property type="match status" value="1"/>
</dbReference>